<dbReference type="OrthoDB" id="8962183at2759"/>
<organism evidence="1 2">
    <name type="scientific">Albula glossodonta</name>
    <name type="common">roundjaw bonefish</name>
    <dbReference type="NCBI Taxonomy" id="121402"/>
    <lineage>
        <taxon>Eukaryota</taxon>
        <taxon>Metazoa</taxon>
        <taxon>Chordata</taxon>
        <taxon>Craniata</taxon>
        <taxon>Vertebrata</taxon>
        <taxon>Euteleostomi</taxon>
        <taxon>Actinopterygii</taxon>
        <taxon>Neopterygii</taxon>
        <taxon>Teleostei</taxon>
        <taxon>Albuliformes</taxon>
        <taxon>Albulidae</taxon>
        <taxon>Albula</taxon>
    </lineage>
</organism>
<sequence length="70" mass="7739">MTVVLSCWEIDAVRELSGHIGTLVKQDEGDPRISSTLEPTLFQPPLPYTAPPFQKWQTGLSLGLCEPKSQ</sequence>
<gene>
    <name evidence="1" type="ORF">JZ751_028307</name>
</gene>
<proteinExistence type="predicted"/>
<reference evidence="1" key="1">
    <citation type="thesis" date="2021" institute="BYU ScholarsArchive" country="Provo, UT, USA">
        <title>Applications of and Algorithms for Genome Assembly and Genomic Analyses with an Emphasis on Marine Teleosts.</title>
        <authorList>
            <person name="Pickett B.D."/>
        </authorList>
    </citation>
    <scope>NUCLEOTIDE SEQUENCE</scope>
    <source>
        <strain evidence="1">HI-2016</strain>
    </source>
</reference>
<keyword evidence="2" id="KW-1185">Reference proteome</keyword>
<comment type="caution">
    <text evidence="1">The sequence shown here is derived from an EMBL/GenBank/DDBJ whole genome shotgun (WGS) entry which is preliminary data.</text>
</comment>
<dbReference type="EMBL" id="JAFBMS010000082">
    <property type="protein sequence ID" value="KAG9337670.1"/>
    <property type="molecule type" value="Genomic_DNA"/>
</dbReference>
<evidence type="ECO:0000313" key="2">
    <source>
        <dbReference type="Proteomes" id="UP000824540"/>
    </source>
</evidence>
<dbReference type="Proteomes" id="UP000824540">
    <property type="component" value="Unassembled WGS sequence"/>
</dbReference>
<name>A0A8T2NEC4_9TELE</name>
<protein>
    <submittedName>
        <fullName evidence="1">Uncharacterized protein</fullName>
    </submittedName>
</protein>
<evidence type="ECO:0000313" key="1">
    <source>
        <dbReference type="EMBL" id="KAG9337670.1"/>
    </source>
</evidence>
<accession>A0A8T2NEC4</accession>
<dbReference type="AlphaFoldDB" id="A0A8T2NEC4"/>